<dbReference type="GO" id="GO:0046872">
    <property type="term" value="F:metal ion binding"/>
    <property type="evidence" value="ECO:0007669"/>
    <property type="project" value="UniProtKB-KW"/>
</dbReference>
<comment type="cofactor">
    <cofactor evidence="1 18">
        <name>Mg(2+)</name>
        <dbReference type="ChEBI" id="CHEBI:18420"/>
    </cofactor>
</comment>
<dbReference type="FunFam" id="3.90.79.10:FF:000014">
    <property type="entry name" value="8-oxo-dGTP diphosphatase MutT"/>
    <property type="match status" value="1"/>
</dbReference>
<gene>
    <name evidence="20" type="ORF">C1949_05185</name>
</gene>
<evidence type="ECO:0000313" key="21">
    <source>
        <dbReference type="Proteomes" id="UP000243451"/>
    </source>
</evidence>
<comment type="catalytic activity">
    <reaction evidence="10">
        <text>8-oxo-dGTP + H2O = 8-oxo-dGMP + diphosphate + H(+)</text>
        <dbReference type="Rhea" id="RHEA:31575"/>
        <dbReference type="ChEBI" id="CHEBI:15377"/>
        <dbReference type="ChEBI" id="CHEBI:15378"/>
        <dbReference type="ChEBI" id="CHEBI:33019"/>
        <dbReference type="ChEBI" id="CHEBI:63224"/>
        <dbReference type="ChEBI" id="CHEBI:77896"/>
        <dbReference type="EC" id="3.6.1.55"/>
    </reaction>
</comment>
<keyword evidence="9" id="KW-0234">DNA repair</keyword>
<dbReference type="InterPro" id="IPR015797">
    <property type="entry name" value="NUDIX_hydrolase-like_dom_sf"/>
</dbReference>
<dbReference type="NCBIfam" id="TIGR00586">
    <property type="entry name" value="mutt"/>
    <property type="match status" value="1"/>
</dbReference>
<dbReference type="NCBIfam" id="NF006530">
    <property type="entry name" value="PRK08999.1"/>
    <property type="match status" value="1"/>
</dbReference>
<evidence type="ECO:0000256" key="18">
    <source>
        <dbReference type="PIRSR" id="PIRSR603561-2"/>
    </source>
</evidence>
<feature type="binding site" evidence="17">
    <location>
        <position position="119"/>
    </location>
    <ligand>
        <name>8-oxo-dGTP</name>
        <dbReference type="ChEBI" id="CHEBI:77896"/>
    </ligand>
</feature>
<dbReference type="PANTHER" id="PTHR47707:SF1">
    <property type="entry name" value="NUDIX HYDROLASE FAMILY PROTEIN"/>
    <property type="match status" value="1"/>
</dbReference>
<evidence type="ECO:0000256" key="17">
    <source>
        <dbReference type="PIRSR" id="PIRSR603561-1"/>
    </source>
</evidence>
<keyword evidence="21" id="KW-1185">Reference proteome</keyword>
<evidence type="ECO:0000256" key="15">
    <source>
        <dbReference type="ARBA" id="ARBA00041979"/>
    </source>
</evidence>
<feature type="binding site" evidence="17">
    <location>
        <begin position="34"/>
        <end position="37"/>
    </location>
    <ligand>
        <name>8-oxo-dGTP</name>
        <dbReference type="ChEBI" id="CHEBI:77896"/>
    </ligand>
</feature>
<dbReference type="InterPro" id="IPR036206">
    <property type="entry name" value="ThiamineP_synth_sf"/>
</dbReference>
<feature type="binding site" evidence="18">
    <location>
        <position position="57"/>
    </location>
    <ligand>
        <name>Mg(2+)</name>
        <dbReference type="ChEBI" id="CHEBI:18420"/>
    </ligand>
</feature>
<keyword evidence="5 18" id="KW-0479">Metal-binding</keyword>
<name>A0A2P4EY69_9GAMM</name>
<dbReference type="InterPro" id="IPR003561">
    <property type="entry name" value="Mutator_MutT"/>
</dbReference>
<comment type="similarity">
    <text evidence="2">Belongs to the Nudix hydrolase family.</text>
</comment>
<dbReference type="InterPro" id="IPR029119">
    <property type="entry name" value="MutY_C"/>
</dbReference>
<dbReference type="CDD" id="cd03425">
    <property type="entry name" value="NUDIX_MutT_NudA_like"/>
    <property type="match status" value="1"/>
</dbReference>
<dbReference type="PRINTS" id="PR00502">
    <property type="entry name" value="NUDIXFAMILY"/>
</dbReference>
<evidence type="ECO:0000256" key="1">
    <source>
        <dbReference type="ARBA" id="ARBA00001946"/>
    </source>
</evidence>
<organism evidence="20 21">
    <name type="scientific">Halopseudomonas oceani</name>
    <dbReference type="NCBI Taxonomy" id="1708783"/>
    <lineage>
        <taxon>Bacteria</taxon>
        <taxon>Pseudomonadati</taxon>
        <taxon>Pseudomonadota</taxon>
        <taxon>Gammaproteobacteria</taxon>
        <taxon>Pseudomonadales</taxon>
        <taxon>Pseudomonadaceae</taxon>
        <taxon>Halopseudomonas</taxon>
    </lineage>
</organism>
<dbReference type="CDD" id="cd00564">
    <property type="entry name" value="TMP_TenI"/>
    <property type="match status" value="1"/>
</dbReference>
<evidence type="ECO:0000256" key="3">
    <source>
        <dbReference type="ARBA" id="ARBA00022457"/>
    </source>
</evidence>
<dbReference type="AlphaFoldDB" id="A0A2P4EY69"/>
<evidence type="ECO:0000256" key="6">
    <source>
        <dbReference type="ARBA" id="ARBA00022763"/>
    </source>
</evidence>
<dbReference type="PROSITE" id="PS00893">
    <property type="entry name" value="NUDIX_BOX"/>
    <property type="match status" value="1"/>
</dbReference>
<dbReference type="GO" id="GO:0006281">
    <property type="term" value="P:DNA repair"/>
    <property type="evidence" value="ECO:0007669"/>
    <property type="project" value="UniProtKB-KW"/>
</dbReference>
<evidence type="ECO:0000256" key="16">
    <source>
        <dbReference type="ARBA" id="ARBA00042798"/>
    </source>
</evidence>
<dbReference type="GO" id="GO:0008413">
    <property type="term" value="F:8-oxo-7,8-dihydroguanosine triphosphate pyrophosphatase activity"/>
    <property type="evidence" value="ECO:0007669"/>
    <property type="project" value="InterPro"/>
</dbReference>
<feature type="domain" description="Nudix hydrolase" evidence="19">
    <location>
        <begin position="1"/>
        <end position="129"/>
    </location>
</feature>
<dbReference type="OrthoDB" id="9810648at2"/>
<dbReference type="InterPro" id="IPR047127">
    <property type="entry name" value="MutT-like"/>
</dbReference>
<sequence length="315" mass="35230">MRRIHVMAAVIRDADRRILIAKRPDSAHQGGLWEFPGGKLEKGESRHEALRRELREELGIEIDDARPLIGLHHDYPDKHIQLDVWEVSSFRGSAHGAEGQPVLWVRESQLPQFSFPAANQPIVTAAQLPDRYLITPDCNEHELFSGIERAIDSGIQLIQLRQTQLNADQYNELSKQVLARWGAQVTFMLKGESPPTESNTGWHLTAAQLRELVQQPTPVRPLPKGRWLAASCHNAEELQMAEMLEVDFVTLSPVLPTKTHPDALPLGWESAHAMLRRCRLPTYLMGGLTLAELNTAHHAGAQGIAGIRGLWPSSQ</sequence>
<keyword evidence="3" id="KW-0515">Mutator protein</keyword>
<feature type="binding site" evidence="17">
    <location>
        <position position="23"/>
    </location>
    <ligand>
        <name>8-oxo-dGTP</name>
        <dbReference type="ChEBI" id="CHEBI:77896"/>
    </ligand>
</feature>
<keyword evidence="8 18" id="KW-0460">Magnesium</keyword>
<keyword evidence="7" id="KW-0378">Hydrolase</keyword>
<dbReference type="Gene3D" id="3.90.79.10">
    <property type="entry name" value="Nucleoside Triphosphate Pyrophosphohydrolase"/>
    <property type="match status" value="1"/>
</dbReference>
<evidence type="ECO:0000256" key="7">
    <source>
        <dbReference type="ARBA" id="ARBA00022801"/>
    </source>
</evidence>
<evidence type="ECO:0000256" key="14">
    <source>
        <dbReference type="ARBA" id="ARBA00041592"/>
    </source>
</evidence>
<feature type="binding site" evidence="18">
    <location>
        <position position="37"/>
    </location>
    <ligand>
        <name>Mg(2+)</name>
        <dbReference type="ChEBI" id="CHEBI:18420"/>
    </ligand>
</feature>
<dbReference type="GO" id="GO:0044715">
    <property type="term" value="F:8-oxo-dGDP phosphatase activity"/>
    <property type="evidence" value="ECO:0007669"/>
    <property type="project" value="TreeGrafter"/>
</dbReference>
<dbReference type="InterPro" id="IPR020476">
    <property type="entry name" value="Nudix_hydrolase"/>
</dbReference>
<feature type="binding site" evidence="17">
    <location>
        <position position="28"/>
    </location>
    <ligand>
        <name>8-oxo-dGTP</name>
        <dbReference type="ChEBI" id="CHEBI:77896"/>
    </ligand>
</feature>
<keyword evidence="6" id="KW-0227">DNA damage</keyword>
<evidence type="ECO:0000256" key="5">
    <source>
        <dbReference type="ARBA" id="ARBA00022723"/>
    </source>
</evidence>
<dbReference type="RefSeq" id="WP_104737401.1">
    <property type="nucleotide sequence ID" value="NZ_BMHR01000001.1"/>
</dbReference>
<evidence type="ECO:0000256" key="8">
    <source>
        <dbReference type="ARBA" id="ARBA00022842"/>
    </source>
</evidence>
<keyword evidence="4" id="KW-0235">DNA replication</keyword>
<dbReference type="InterPro" id="IPR000086">
    <property type="entry name" value="NUDIX_hydrolase_dom"/>
</dbReference>
<evidence type="ECO:0000256" key="4">
    <source>
        <dbReference type="ARBA" id="ARBA00022705"/>
    </source>
</evidence>
<dbReference type="GO" id="GO:0009228">
    <property type="term" value="P:thiamine biosynthetic process"/>
    <property type="evidence" value="ECO:0007669"/>
    <property type="project" value="UniProtKB-KW"/>
</dbReference>
<dbReference type="InterPro" id="IPR013785">
    <property type="entry name" value="Aldolase_TIM"/>
</dbReference>
<dbReference type="GO" id="GO:0035539">
    <property type="term" value="F:8-oxo-7,8-dihydrodeoxyguanosine triphosphate pyrophosphatase activity"/>
    <property type="evidence" value="ECO:0007669"/>
    <property type="project" value="UniProtKB-EC"/>
</dbReference>
<dbReference type="EMBL" id="PPSK01000003">
    <property type="protein sequence ID" value="POB05163.1"/>
    <property type="molecule type" value="Genomic_DNA"/>
</dbReference>
<evidence type="ECO:0000256" key="11">
    <source>
        <dbReference type="ARBA" id="ARBA00036904"/>
    </source>
</evidence>
<accession>A0A2P4EY69</accession>
<evidence type="ECO:0000256" key="12">
    <source>
        <dbReference type="ARBA" id="ARBA00038905"/>
    </source>
</evidence>
<comment type="catalytic activity">
    <reaction evidence="11">
        <text>8-oxo-GTP + H2O = 8-oxo-GMP + diphosphate + H(+)</text>
        <dbReference type="Rhea" id="RHEA:67616"/>
        <dbReference type="ChEBI" id="CHEBI:15377"/>
        <dbReference type="ChEBI" id="CHEBI:15378"/>
        <dbReference type="ChEBI" id="CHEBI:33019"/>
        <dbReference type="ChEBI" id="CHEBI:143553"/>
        <dbReference type="ChEBI" id="CHEBI:145694"/>
    </reaction>
</comment>
<protein>
    <recommendedName>
        <fullName evidence="13">8-oxo-dGTP diphosphatase</fullName>
        <ecNumber evidence="12">3.6.1.55</ecNumber>
    </recommendedName>
    <alternativeName>
        <fullName evidence="16">7,8-dihydro-8-oxoguanine-triphosphatase</fullName>
    </alternativeName>
    <alternativeName>
        <fullName evidence="15">Mutator protein MutT</fullName>
    </alternativeName>
    <alternativeName>
        <fullName evidence="14">dGTP pyrophosphohydrolase</fullName>
    </alternativeName>
</protein>
<dbReference type="Pfam" id="PF02581">
    <property type="entry name" value="TMP-TENI"/>
    <property type="match status" value="1"/>
</dbReference>
<evidence type="ECO:0000256" key="10">
    <source>
        <dbReference type="ARBA" id="ARBA00035861"/>
    </source>
</evidence>
<evidence type="ECO:0000256" key="13">
    <source>
        <dbReference type="ARBA" id="ARBA00040794"/>
    </source>
</evidence>
<evidence type="ECO:0000256" key="2">
    <source>
        <dbReference type="ARBA" id="ARBA00005582"/>
    </source>
</evidence>
<dbReference type="Proteomes" id="UP000243451">
    <property type="component" value="Unassembled WGS sequence"/>
</dbReference>
<dbReference type="InterPro" id="IPR020084">
    <property type="entry name" value="NUDIX_hydrolase_CS"/>
</dbReference>
<dbReference type="EC" id="3.6.1.55" evidence="12"/>
<evidence type="ECO:0000256" key="9">
    <source>
        <dbReference type="ARBA" id="ARBA00023204"/>
    </source>
</evidence>
<dbReference type="InterPro" id="IPR022998">
    <property type="entry name" value="ThiamineP_synth_TenI"/>
</dbReference>
<dbReference type="GO" id="GO:0044716">
    <property type="term" value="F:8-oxo-GDP phosphatase activity"/>
    <property type="evidence" value="ECO:0007669"/>
    <property type="project" value="TreeGrafter"/>
</dbReference>
<dbReference type="SUPFAM" id="SSF51391">
    <property type="entry name" value="Thiamin phosphate synthase"/>
    <property type="match status" value="1"/>
</dbReference>
<dbReference type="PROSITE" id="PS51462">
    <property type="entry name" value="NUDIX"/>
    <property type="match status" value="1"/>
</dbReference>
<reference evidence="20 21" key="1">
    <citation type="submission" date="2018-01" db="EMBL/GenBank/DDBJ databases">
        <title>Draft genome of the type strain Pseudomonas oceani DSM 100277 isolated from the deep water in Okinawa trough, northwestern Pacific Ocean.</title>
        <authorList>
            <person name="Gomila M."/>
            <person name="Mulet M."/>
            <person name="Garcia-Valdes E."/>
            <person name="Lalucat J."/>
        </authorList>
    </citation>
    <scope>NUCLEOTIDE SEQUENCE [LARGE SCALE GENOMIC DNA]</scope>
    <source>
        <strain evidence="20 21">DSM 100277</strain>
    </source>
</reference>
<dbReference type="PANTHER" id="PTHR47707">
    <property type="entry name" value="8-OXO-DGTP DIPHOSPHATASE"/>
    <property type="match status" value="1"/>
</dbReference>
<comment type="caution">
    <text evidence="20">The sequence shown here is derived from an EMBL/GenBank/DDBJ whole genome shotgun (WGS) entry which is preliminary data.</text>
</comment>
<dbReference type="Pfam" id="PF14815">
    <property type="entry name" value="NUDIX_4"/>
    <property type="match status" value="1"/>
</dbReference>
<dbReference type="Gene3D" id="3.20.20.70">
    <property type="entry name" value="Aldolase class I"/>
    <property type="match status" value="1"/>
</dbReference>
<evidence type="ECO:0000313" key="20">
    <source>
        <dbReference type="EMBL" id="POB05163.1"/>
    </source>
</evidence>
<evidence type="ECO:0000259" key="19">
    <source>
        <dbReference type="PROSITE" id="PS51462"/>
    </source>
</evidence>
<dbReference type="SUPFAM" id="SSF55811">
    <property type="entry name" value="Nudix"/>
    <property type="match status" value="1"/>
</dbReference>
<proteinExistence type="inferred from homology"/>
<dbReference type="GO" id="GO:0006260">
    <property type="term" value="P:DNA replication"/>
    <property type="evidence" value="ECO:0007669"/>
    <property type="project" value="UniProtKB-KW"/>
</dbReference>